<reference evidence="12 13" key="1">
    <citation type="submission" date="2020-02" db="EMBL/GenBank/DDBJ databases">
        <title>Comparative genomics of the hypocrealean fungal genus Beauvera.</title>
        <authorList>
            <person name="Showalter D.N."/>
            <person name="Bushley K.E."/>
            <person name="Rehner S.A."/>
        </authorList>
    </citation>
    <scope>NUCLEOTIDE SEQUENCE [LARGE SCALE GENOMIC DNA]</scope>
    <source>
        <strain evidence="12 13">ARSEF4384</strain>
    </source>
</reference>
<dbReference type="AlphaFoldDB" id="A0AAW0RGW0"/>
<feature type="compositionally biased region" description="Pro residues" evidence="10">
    <location>
        <begin position="592"/>
        <end position="602"/>
    </location>
</feature>
<dbReference type="Gene3D" id="6.10.140.1740">
    <property type="match status" value="1"/>
</dbReference>
<dbReference type="GO" id="GO:0008270">
    <property type="term" value="F:zinc ion binding"/>
    <property type="evidence" value="ECO:0007669"/>
    <property type="project" value="UniProtKB-KW"/>
</dbReference>
<evidence type="ECO:0000256" key="6">
    <source>
        <dbReference type="ARBA" id="ARBA00023242"/>
    </source>
</evidence>
<evidence type="ECO:0000256" key="5">
    <source>
        <dbReference type="ARBA" id="ARBA00022833"/>
    </source>
</evidence>
<feature type="domain" description="PHD-type" evidence="11">
    <location>
        <begin position="765"/>
        <end position="817"/>
    </location>
</feature>
<dbReference type="GO" id="GO:0000123">
    <property type="term" value="C:histone acetyltransferase complex"/>
    <property type="evidence" value="ECO:0007669"/>
    <property type="project" value="TreeGrafter"/>
</dbReference>
<keyword evidence="9" id="KW-0175">Coiled coil</keyword>
<evidence type="ECO:0000256" key="2">
    <source>
        <dbReference type="ARBA" id="ARBA00010210"/>
    </source>
</evidence>
<proteinExistence type="inferred from homology"/>
<evidence type="ECO:0000313" key="13">
    <source>
        <dbReference type="Proteomes" id="UP001397290"/>
    </source>
</evidence>
<feature type="region of interest" description="Disordered" evidence="10">
    <location>
        <begin position="204"/>
        <end position="239"/>
    </location>
</feature>
<feature type="binding site" evidence="7">
    <location>
        <position position="793"/>
    </location>
    <ligand>
        <name>Zn(2+)</name>
        <dbReference type="ChEBI" id="CHEBI:29105"/>
        <label>1</label>
    </ligand>
</feature>
<evidence type="ECO:0000256" key="7">
    <source>
        <dbReference type="PIRSR" id="PIRSR628651-51"/>
    </source>
</evidence>
<evidence type="ECO:0000256" key="9">
    <source>
        <dbReference type="SAM" id="Coils"/>
    </source>
</evidence>
<dbReference type="InterPro" id="IPR013083">
    <property type="entry name" value="Znf_RING/FYVE/PHD"/>
</dbReference>
<dbReference type="GO" id="GO:0005634">
    <property type="term" value="C:nucleus"/>
    <property type="evidence" value="ECO:0007669"/>
    <property type="project" value="UniProtKB-SubCell"/>
</dbReference>
<dbReference type="InterPro" id="IPR028651">
    <property type="entry name" value="ING_fam"/>
</dbReference>
<accession>A0AAW0RGW0</accession>
<feature type="binding site" evidence="7">
    <location>
        <position position="796"/>
    </location>
    <ligand>
        <name>Zn(2+)</name>
        <dbReference type="ChEBI" id="CHEBI:29105"/>
        <label>1</label>
    </ligand>
</feature>
<dbReference type="InterPro" id="IPR024610">
    <property type="entry name" value="ING_N_histone-binding"/>
</dbReference>
<feature type="region of interest" description="Disordered" evidence="10">
    <location>
        <begin position="472"/>
        <end position="739"/>
    </location>
</feature>
<feature type="compositionally biased region" description="Pro residues" evidence="10">
    <location>
        <begin position="554"/>
        <end position="566"/>
    </location>
</feature>
<dbReference type="CDD" id="cd15505">
    <property type="entry name" value="PHD_ING"/>
    <property type="match status" value="1"/>
</dbReference>
<feature type="binding site" evidence="7">
    <location>
        <position position="811"/>
    </location>
    <ligand>
        <name>Zn(2+)</name>
        <dbReference type="ChEBI" id="CHEBI:29105"/>
        <label>2</label>
    </ligand>
</feature>
<feature type="compositionally biased region" description="Basic and acidic residues" evidence="10">
    <location>
        <begin position="26"/>
        <end position="35"/>
    </location>
</feature>
<dbReference type="PANTHER" id="PTHR10333:SF94">
    <property type="entry name" value="FINGER DOMAIN PROTEIN, PUTATIVE (AFU_ORTHOLOGUE AFUA_3G11940)-RELATED"/>
    <property type="match status" value="1"/>
</dbReference>
<keyword evidence="5 7" id="KW-0862">Zinc</keyword>
<dbReference type="GO" id="GO:0006355">
    <property type="term" value="P:regulation of DNA-templated transcription"/>
    <property type="evidence" value="ECO:0007669"/>
    <property type="project" value="TreeGrafter"/>
</dbReference>
<keyword evidence="4 8" id="KW-0863">Zinc-finger</keyword>
<evidence type="ECO:0000256" key="4">
    <source>
        <dbReference type="ARBA" id="ARBA00022771"/>
    </source>
</evidence>
<evidence type="ECO:0000256" key="1">
    <source>
        <dbReference type="ARBA" id="ARBA00004123"/>
    </source>
</evidence>
<dbReference type="GO" id="GO:0004402">
    <property type="term" value="F:histone acetyltransferase activity"/>
    <property type="evidence" value="ECO:0007669"/>
    <property type="project" value="TreeGrafter"/>
</dbReference>
<keyword evidence="3 7" id="KW-0479">Metal-binding</keyword>
<gene>
    <name evidence="12" type="ORF">G3M48_000352</name>
</gene>
<keyword evidence="6" id="KW-0539">Nucleus</keyword>
<feature type="binding site" evidence="7">
    <location>
        <position position="781"/>
    </location>
    <ligand>
        <name>Zn(2+)</name>
        <dbReference type="ChEBI" id="CHEBI:29105"/>
        <label>2</label>
    </ligand>
</feature>
<keyword evidence="13" id="KW-1185">Reference proteome</keyword>
<feature type="binding site" evidence="7">
    <location>
        <position position="814"/>
    </location>
    <ligand>
        <name>Zn(2+)</name>
        <dbReference type="ChEBI" id="CHEBI:29105"/>
        <label>2</label>
    </ligand>
</feature>
<dbReference type="PANTHER" id="PTHR10333">
    <property type="entry name" value="INHIBITOR OF GROWTH PROTEIN"/>
    <property type="match status" value="1"/>
</dbReference>
<feature type="binding site" evidence="7">
    <location>
        <position position="768"/>
    </location>
    <ligand>
        <name>Zn(2+)</name>
        <dbReference type="ChEBI" id="CHEBI:29105"/>
        <label>1</label>
    </ligand>
</feature>
<dbReference type="SMART" id="SM00249">
    <property type="entry name" value="PHD"/>
    <property type="match status" value="1"/>
</dbReference>
<feature type="compositionally biased region" description="Polar residues" evidence="10">
    <location>
        <begin position="8"/>
        <end position="19"/>
    </location>
</feature>
<feature type="binding site" evidence="7">
    <location>
        <position position="770"/>
    </location>
    <ligand>
        <name>Zn(2+)</name>
        <dbReference type="ChEBI" id="CHEBI:29105"/>
        <label>1</label>
    </ligand>
</feature>
<comment type="subcellular location">
    <subcellularLocation>
        <location evidence="1">Nucleus</location>
    </subcellularLocation>
</comment>
<feature type="region of interest" description="Disordered" evidence="10">
    <location>
        <begin position="262"/>
        <end position="286"/>
    </location>
</feature>
<feature type="compositionally biased region" description="Low complexity" evidence="10">
    <location>
        <begin position="572"/>
        <end position="591"/>
    </location>
</feature>
<dbReference type="SUPFAM" id="SSF57903">
    <property type="entry name" value="FYVE/PHD zinc finger"/>
    <property type="match status" value="1"/>
</dbReference>
<evidence type="ECO:0000256" key="10">
    <source>
        <dbReference type="SAM" id="MobiDB-lite"/>
    </source>
</evidence>
<dbReference type="InterPro" id="IPR019787">
    <property type="entry name" value="Znf_PHD-finger"/>
</dbReference>
<feature type="compositionally biased region" description="Polar residues" evidence="10">
    <location>
        <begin position="481"/>
        <end position="495"/>
    </location>
</feature>
<evidence type="ECO:0000256" key="3">
    <source>
        <dbReference type="ARBA" id="ARBA00022723"/>
    </source>
</evidence>
<evidence type="ECO:0000313" key="12">
    <source>
        <dbReference type="EMBL" id="KAK8141281.1"/>
    </source>
</evidence>
<dbReference type="Gene3D" id="3.30.40.10">
    <property type="entry name" value="Zinc/RING finger domain, C3HC4 (zinc finger)"/>
    <property type="match status" value="1"/>
</dbReference>
<dbReference type="InterPro" id="IPR001965">
    <property type="entry name" value="Znf_PHD"/>
</dbReference>
<feature type="compositionally biased region" description="Polar residues" evidence="10">
    <location>
        <begin position="213"/>
        <end position="222"/>
    </location>
</feature>
<organism evidence="12 13">
    <name type="scientific">Beauveria asiatica</name>
    <dbReference type="NCBI Taxonomy" id="1069075"/>
    <lineage>
        <taxon>Eukaryota</taxon>
        <taxon>Fungi</taxon>
        <taxon>Dikarya</taxon>
        <taxon>Ascomycota</taxon>
        <taxon>Pezizomycotina</taxon>
        <taxon>Sordariomycetes</taxon>
        <taxon>Hypocreomycetidae</taxon>
        <taxon>Hypocreales</taxon>
        <taxon>Cordycipitaceae</taxon>
        <taxon>Beauveria</taxon>
    </lineage>
</organism>
<feature type="compositionally biased region" description="Low complexity" evidence="10">
    <location>
        <begin position="542"/>
        <end position="553"/>
    </location>
</feature>
<feature type="non-terminal residue" evidence="12">
    <location>
        <position position="865"/>
    </location>
</feature>
<feature type="compositionally biased region" description="Basic residues" evidence="10">
    <location>
        <begin position="722"/>
        <end position="734"/>
    </location>
</feature>
<sequence>MAPLSFKGTATNATTQANSRVKKLGRKPDTSHSTHADGIQSTGSQKAMTDVDKAPVAKVEVLSPKDTSGISDGPVASLRSSLEARADPDAQNTVTDFIDFTEYLPADVVRSLTLIGKLDETYYQASLKVDDLTTTWARLPSIPARERPVPLKIRADISKHLRHAVDSRTFAHTEAVRMSENVNRHYFKAKTLLEKLQTMMDCYPTEDQKSPTEAKSPQTTRAKLTARPTGEDGKKISRRRVPKITVPGEVLAPYDIEYDTFSDDSDISTDEESDAATNRRTPGPPKIKLITSRGVPKTLSRPVRSLSYPSAAMTAAAAANSAALLNPPPQNAVIGSKDAPWLQLTQYELAVLRKRMKKNAAWAPSETMIARELKSLGRGPEAYREAKKKAEDEGRVFDAQVPTLVTDDESGSQQLPAGAISADLLDSTDIPTSNKGMKLNEAKKLKREALAKQAAEEAEESERKMREAAQLFLHTDKPNGERSQQASKSRSTSRNQPKRKRDGDAEDDKGTPAPAETPRNTKRTKIETPVPPPRHPSFNNETSATSSVATPSSSVPPPATQTPVPIPIYTRSASAASAADHSTPTVTTSVPVKPPAQTPVPLPKTEQRHTITPVYPPVRDMPSREAKKTQLATPQPPAQLELGSRRSMSRGLTPSAESTRRPGSRGKAMSQEPPTLASDRPRRASTTRNTPAPEAKPLVRRTKRPAPGIVSTTSSGGNSAVGKRKAAPKKKARALKKDRGHGLLETEIEMEEVDDEGNPIDPNEPRYCGCNGVSFGTMIQCENSENCKYEWFHLECVGLEEVPARTTKWYCPGCRRLLNIGEKDTPQRQENTTANYASIALYTIQIPGQLRGTNNGGSFIKKPQE</sequence>
<evidence type="ECO:0000256" key="8">
    <source>
        <dbReference type="PROSITE-ProRule" id="PRU00146"/>
    </source>
</evidence>
<dbReference type="SMART" id="SM01408">
    <property type="entry name" value="ING"/>
    <property type="match status" value="1"/>
</dbReference>
<comment type="caution">
    <text evidence="12">The sequence shown here is derived from an EMBL/GenBank/DDBJ whole genome shotgun (WGS) entry which is preliminary data.</text>
</comment>
<feature type="compositionally biased region" description="Acidic residues" evidence="10">
    <location>
        <begin position="262"/>
        <end position="274"/>
    </location>
</feature>
<protein>
    <recommendedName>
        <fullName evidence="11">PHD-type domain-containing protein</fullName>
    </recommendedName>
</protein>
<dbReference type="EMBL" id="JAAHCF010001062">
    <property type="protein sequence ID" value="KAK8141281.1"/>
    <property type="molecule type" value="Genomic_DNA"/>
</dbReference>
<feature type="region of interest" description="Disordered" evidence="10">
    <location>
        <begin position="1"/>
        <end position="52"/>
    </location>
</feature>
<dbReference type="Proteomes" id="UP001397290">
    <property type="component" value="Unassembled WGS sequence"/>
</dbReference>
<evidence type="ECO:0000259" key="11">
    <source>
        <dbReference type="PROSITE" id="PS50016"/>
    </source>
</evidence>
<name>A0AAW0RGW0_9HYPO</name>
<comment type="similarity">
    <text evidence="2">Belongs to the ING family.</text>
</comment>
<dbReference type="InterPro" id="IPR011011">
    <property type="entry name" value="Znf_FYVE_PHD"/>
</dbReference>
<feature type="binding site" evidence="7">
    <location>
        <position position="787"/>
    </location>
    <ligand>
        <name>Zn(2+)</name>
        <dbReference type="ChEBI" id="CHEBI:29105"/>
        <label>2</label>
    </ligand>
</feature>
<feature type="coiled-coil region" evidence="9">
    <location>
        <begin position="439"/>
        <end position="471"/>
    </location>
</feature>
<dbReference type="PROSITE" id="PS50016">
    <property type="entry name" value="ZF_PHD_2"/>
    <property type="match status" value="1"/>
</dbReference>